<evidence type="ECO:0000313" key="9">
    <source>
        <dbReference type="EMBL" id="OGI94928.1"/>
    </source>
</evidence>
<organism evidence="9 10">
    <name type="scientific">Candidatus Nomurabacteria bacterium RIFCSPLOWO2_01_FULL_40_18</name>
    <dbReference type="NCBI Taxonomy" id="1801773"/>
    <lineage>
        <taxon>Bacteria</taxon>
        <taxon>Candidatus Nomuraibacteriota</taxon>
    </lineage>
</organism>
<dbReference type="FunFam" id="3.20.20.70:FF:000140">
    <property type="entry name" value="Fructose-bisphosphate aldolase"/>
    <property type="match status" value="1"/>
</dbReference>
<evidence type="ECO:0000256" key="2">
    <source>
        <dbReference type="ARBA" id="ARBA00004714"/>
    </source>
</evidence>
<dbReference type="NCBIfam" id="NF033379">
    <property type="entry name" value="FrucBisAld_I"/>
    <property type="match status" value="1"/>
</dbReference>
<evidence type="ECO:0000256" key="3">
    <source>
        <dbReference type="ARBA" id="ARBA00010387"/>
    </source>
</evidence>
<dbReference type="Pfam" id="PF00274">
    <property type="entry name" value="Glycolytic"/>
    <property type="match status" value="1"/>
</dbReference>
<evidence type="ECO:0000256" key="4">
    <source>
        <dbReference type="ARBA" id="ARBA00013068"/>
    </source>
</evidence>
<dbReference type="PANTHER" id="PTHR11627">
    <property type="entry name" value="FRUCTOSE-BISPHOSPHATE ALDOLASE"/>
    <property type="match status" value="1"/>
</dbReference>
<evidence type="ECO:0000256" key="7">
    <source>
        <dbReference type="ARBA" id="ARBA00029799"/>
    </source>
</evidence>
<evidence type="ECO:0000313" key="10">
    <source>
        <dbReference type="Proteomes" id="UP000176629"/>
    </source>
</evidence>
<dbReference type="EC" id="4.1.2.13" evidence="4"/>
<dbReference type="EMBL" id="MFUX01000004">
    <property type="protein sequence ID" value="OGI94928.1"/>
    <property type="molecule type" value="Genomic_DNA"/>
</dbReference>
<sequence>MNQEILINTVKRLVKEPKGILAADESAPTCDARFEKLGIPKTEENRRAYRELLITAPGLENYISGIILFDETIRQSTSDGQSFVSVMQSKGIEVGIKVDAGLADFPEHLGEKITKGLDGLDARLKEYKKLGATFAKWRAVYKIEENTPSEDCMKENAKIFAKYAKLCQENDIVPIVEPEVLIDGDHGIEKCFKVTARNLEVVFAELEKALVFLPGMILKTSMVLPGVDSKIAVHGSEIAQYTIKCLKEKVPEAIGGIVFLSGGQPDEFATENLNAMHQLGPLPWPLTFSYSRAIQNPVLKAWAFNPSDVTHAQNLLLKTAEKNSLASMGVYKGDKILPDRPKDVI</sequence>
<evidence type="ECO:0000256" key="8">
    <source>
        <dbReference type="ARBA" id="ARBA00072515"/>
    </source>
</evidence>
<comment type="similarity">
    <text evidence="3">Belongs to the class I fructose-bisphosphate aldolase family.</text>
</comment>
<gene>
    <name evidence="9" type="ORF">A3A03_01100</name>
</gene>
<keyword evidence="6" id="KW-0456">Lyase</keyword>
<comment type="catalytic activity">
    <reaction evidence="1">
        <text>beta-D-fructose 1,6-bisphosphate = D-glyceraldehyde 3-phosphate + dihydroxyacetone phosphate</text>
        <dbReference type="Rhea" id="RHEA:14729"/>
        <dbReference type="ChEBI" id="CHEBI:32966"/>
        <dbReference type="ChEBI" id="CHEBI:57642"/>
        <dbReference type="ChEBI" id="CHEBI:59776"/>
        <dbReference type="EC" id="4.1.2.13"/>
    </reaction>
</comment>
<dbReference type="STRING" id="1801773.A3A03_01100"/>
<dbReference type="GO" id="GO:0006096">
    <property type="term" value="P:glycolytic process"/>
    <property type="evidence" value="ECO:0007669"/>
    <property type="project" value="UniProtKB-UniPathway"/>
</dbReference>
<proteinExistence type="inferred from homology"/>
<dbReference type="InterPro" id="IPR000741">
    <property type="entry name" value="FBA_I"/>
</dbReference>
<name>A0A1F6XLP0_9BACT</name>
<reference evidence="9 10" key="1">
    <citation type="journal article" date="2016" name="Nat. Commun.">
        <title>Thousands of microbial genomes shed light on interconnected biogeochemical processes in an aquifer system.</title>
        <authorList>
            <person name="Anantharaman K."/>
            <person name="Brown C.T."/>
            <person name="Hug L.A."/>
            <person name="Sharon I."/>
            <person name="Castelle C.J."/>
            <person name="Probst A.J."/>
            <person name="Thomas B.C."/>
            <person name="Singh A."/>
            <person name="Wilkins M.J."/>
            <person name="Karaoz U."/>
            <person name="Brodie E.L."/>
            <person name="Williams K.H."/>
            <person name="Hubbard S.S."/>
            <person name="Banfield J.F."/>
        </authorList>
    </citation>
    <scope>NUCLEOTIDE SEQUENCE [LARGE SCALE GENOMIC DNA]</scope>
</reference>
<comment type="caution">
    <text evidence="9">The sequence shown here is derived from an EMBL/GenBank/DDBJ whole genome shotgun (WGS) entry which is preliminary data.</text>
</comment>
<comment type="pathway">
    <text evidence="2">Carbohydrate degradation; glycolysis; D-glyceraldehyde 3-phosphate and glycerone phosphate from D-glucose: step 4/4.</text>
</comment>
<dbReference type="Gene3D" id="3.20.20.70">
    <property type="entry name" value="Aldolase class I"/>
    <property type="match status" value="1"/>
</dbReference>
<keyword evidence="5" id="KW-0324">Glycolysis</keyword>
<dbReference type="SUPFAM" id="SSF51569">
    <property type="entry name" value="Aldolase"/>
    <property type="match status" value="1"/>
</dbReference>
<dbReference type="UniPathway" id="UPA00109">
    <property type="reaction ID" value="UER00183"/>
</dbReference>
<dbReference type="AlphaFoldDB" id="A0A1F6XLP0"/>
<evidence type="ECO:0000256" key="5">
    <source>
        <dbReference type="ARBA" id="ARBA00023152"/>
    </source>
</evidence>
<protein>
    <recommendedName>
        <fullName evidence="8">Probable fructose-bisphosphate aldolase class 1</fullName>
        <ecNumber evidence="4">4.1.2.13</ecNumber>
    </recommendedName>
    <alternativeName>
        <fullName evidence="7">Fructose-bisphosphate aldolase class I</fullName>
    </alternativeName>
</protein>
<evidence type="ECO:0000256" key="6">
    <source>
        <dbReference type="ARBA" id="ARBA00023239"/>
    </source>
</evidence>
<accession>A0A1F6XLP0</accession>
<dbReference type="GO" id="GO:0004332">
    <property type="term" value="F:fructose-bisphosphate aldolase activity"/>
    <property type="evidence" value="ECO:0007669"/>
    <property type="project" value="UniProtKB-EC"/>
</dbReference>
<evidence type="ECO:0000256" key="1">
    <source>
        <dbReference type="ARBA" id="ARBA00000441"/>
    </source>
</evidence>
<dbReference type="InterPro" id="IPR013785">
    <property type="entry name" value="Aldolase_TIM"/>
</dbReference>
<dbReference type="Proteomes" id="UP000176629">
    <property type="component" value="Unassembled WGS sequence"/>
</dbReference>